<evidence type="ECO:0000313" key="2">
    <source>
        <dbReference type="Proteomes" id="UP000294543"/>
    </source>
</evidence>
<evidence type="ECO:0000313" key="1">
    <source>
        <dbReference type="EMBL" id="TDD11485.1"/>
    </source>
</evidence>
<proteinExistence type="predicted"/>
<sequence length="464" mass="49435">MFLAALLPAVLGVIFLHRIALDQDETACPALEAIAARLPEEPPRTRPAVLLAALLLPGLLYGTTVAANPLGWLEVSDHVTAPREVVPLNAEDRGLPVYPFSLQSVGVASGDRPTVHLADHDLGPRLLTCLDSRCGDLSLYRAAGDDSSVPVSAATHLPDGRTVVASWEWTDKEGRYRIRLRVCGDGTCKVTADAIRTLPRDRLVARKAKAVLVARPDGGSVVAYTEISLRDDADRETVMITTCADLACAAPVTHAPAKLNHPIESELDTQVLDLAIAPDGRPVIARYDVETGLVHVVSCAAPDCAKATVSSAGTRTTRDITRGKVGSRGLSVTVRRDGRPVIAYRETPGGVIRLINCRHRSCASADTVPLTGRDPDRHAPGLVIDHAGRVLVATTVAGRLTVYSCRETRCTATPIAKGDQPERLVMTLDPAGRPVIAWVDASMGEGGVRDWRLRITTPLNLGAA</sequence>
<comment type="caution">
    <text evidence="1">The sequence shown here is derived from an EMBL/GenBank/DDBJ whole genome shotgun (WGS) entry which is preliminary data.</text>
</comment>
<keyword evidence="2" id="KW-1185">Reference proteome</keyword>
<dbReference type="SUPFAM" id="SSF63829">
    <property type="entry name" value="Calcium-dependent phosphotriesterase"/>
    <property type="match status" value="1"/>
</dbReference>
<dbReference type="RefSeq" id="WP_132517781.1">
    <property type="nucleotide sequence ID" value="NZ_SMKP01000217.1"/>
</dbReference>
<protein>
    <recommendedName>
        <fullName evidence="3">WD40 repeat domain-containing protein</fullName>
    </recommendedName>
</protein>
<dbReference type="OrthoDB" id="3503648at2"/>
<accession>A0A4R4W8J5</accession>
<evidence type="ECO:0008006" key="3">
    <source>
        <dbReference type="Google" id="ProtNLM"/>
    </source>
</evidence>
<reference evidence="1 2" key="1">
    <citation type="submission" date="2019-03" db="EMBL/GenBank/DDBJ databases">
        <title>Draft genome sequences of novel Actinobacteria.</title>
        <authorList>
            <person name="Sahin N."/>
            <person name="Ay H."/>
            <person name="Saygin H."/>
        </authorList>
    </citation>
    <scope>NUCLEOTIDE SEQUENCE [LARGE SCALE GENOMIC DNA]</scope>
    <source>
        <strain evidence="1 2">KC712</strain>
    </source>
</reference>
<dbReference type="EMBL" id="SMKP01000217">
    <property type="protein sequence ID" value="TDD11485.1"/>
    <property type="molecule type" value="Genomic_DNA"/>
</dbReference>
<gene>
    <name evidence="1" type="ORF">E1294_45040</name>
</gene>
<organism evidence="1 2">
    <name type="scientific">Nonomuraea diastatica</name>
    <dbReference type="NCBI Taxonomy" id="1848329"/>
    <lineage>
        <taxon>Bacteria</taxon>
        <taxon>Bacillati</taxon>
        <taxon>Actinomycetota</taxon>
        <taxon>Actinomycetes</taxon>
        <taxon>Streptosporangiales</taxon>
        <taxon>Streptosporangiaceae</taxon>
        <taxon>Nonomuraea</taxon>
    </lineage>
</organism>
<dbReference type="AlphaFoldDB" id="A0A4R4W8J5"/>
<name>A0A4R4W8J5_9ACTN</name>
<dbReference type="Proteomes" id="UP000294543">
    <property type="component" value="Unassembled WGS sequence"/>
</dbReference>